<keyword evidence="2" id="KW-1185">Reference proteome</keyword>
<reference evidence="1" key="1">
    <citation type="journal article" date="2023" name="Mol. Phylogenet. Evol.">
        <title>Genome-scale phylogeny and comparative genomics of the fungal order Sordariales.</title>
        <authorList>
            <person name="Hensen N."/>
            <person name="Bonometti L."/>
            <person name="Westerberg I."/>
            <person name="Brannstrom I.O."/>
            <person name="Guillou S."/>
            <person name="Cros-Aarteil S."/>
            <person name="Calhoun S."/>
            <person name="Haridas S."/>
            <person name="Kuo A."/>
            <person name="Mondo S."/>
            <person name="Pangilinan J."/>
            <person name="Riley R."/>
            <person name="LaButti K."/>
            <person name="Andreopoulos B."/>
            <person name="Lipzen A."/>
            <person name="Chen C."/>
            <person name="Yan M."/>
            <person name="Daum C."/>
            <person name="Ng V."/>
            <person name="Clum A."/>
            <person name="Steindorff A."/>
            <person name="Ohm R.A."/>
            <person name="Martin F."/>
            <person name="Silar P."/>
            <person name="Natvig D.O."/>
            <person name="Lalanne C."/>
            <person name="Gautier V."/>
            <person name="Ament-Velasquez S.L."/>
            <person name="Kruys A."/>
            <person name="Hutchinson M.I."/>
            <person name="Powell A.J."/>
            <person name="Barry K."/>
            <person name="Miller A.N."/>
            <person name="Grigoriev I.V."/>
            <person name="Debuchy R."/>
            <person name="Gladieux P."/>
            <person name="Hiltunen Thoren M."/>
            <person name="Johannesson H."/>
        </authorList>
    </citation>
    <scope>NUCLEOTIDE SEQUENCE</scope>
    <source>
        <strain evidence="1">CBS 731.68</strain>
    </source>
</reference>
<comment type="caution">
    <text evidence="1">The sequence shown here is derived from an EMBL/GenBank/DDBJ whole genome shotgun (WGS) entry which is preliminary data.</text>
</comment>
<dbReference type="GeneID" id="87824976"/>
<dbReference type="EMBL" id="MU853223">
    <property type="protein sequence ID" value="KAK4128050.1"/>
    <property type="molecule type" value="Genomic_DNA"/>
</dbReference>
<dbReference type="Proteomes" id="UP001302602">
    <property type="component" value="Unassembled WGS sequence"/>
</dbReference>
<evidence type="ECO:0000313" key="1">
    <source>
        <dbReference type="EMBL" id="KAK4128050.1"/>
    </source>
</evidence>
<evidence type="ECO:0000313" key="2">
    <source>
        <dbReference type="Proteomes" id="UP001302602"/>
    </source>
</evidence>
<sequence>MCYYDQQLWQCGWWRWSTFREQCNKEYRTGETCGLKLIYNTYLEPGVCKICDQVLKKQRRVHKMHDDIERWTGEGNRRATIEKTRREISDLALQIEQMWRDHEIRKNSTNY</sequence>
<proteinExistence type="predicted"/>
<organism evidence="1 2">
    <name type="scientific">Parathielavia appendiculata</name>
    <dbReference type="NCBI Taxonomy" id="2587402"/>
    <lineage>
        <taxon>Eukaryota</taxon>
        <taxon>Fungi</taxon>
        <taxon>Dikarya</taxon>
        <taxon>Ascomycota</taxon>
        <taxon>Pezizomycotina</taxon>
        <taxon>Sordariomycetes</taxon>
        <taxon>Sordariomycetidae</taxon>
        <taxon>Sordariales</taxon>
        <taxon>Chaetomiaceae</taxon>
        <taxon>Parathielavia</taxon>
    </lineage>
</organism>
<dbReference type="RefSeq" id="XP_062651821.1">
    <property type="nucleotide sequence ID" value="XM_062788206.1"/>
</dbReference>
<gene>
    <name evidence="1" type="ORF">N657DRAFT_563355</name>
</gene>
<accession>A0AAN6U8P9</accession>
<dbReference type="AlphaFoldDB" id="A0AAN6U8P9"/>
<reference evidence="1" key="2">
    <citation type="submission" date="2023-05" db="EMBL/GenBank/DDBJ databases">
        <authorList>
            <consortium name="Lawrence Berkeley National Laboratory"/>
            <person name="Steindorff A."/>
            <person name="Hensen N."/>
            <person name="Bonometti L."/>
            <person name="Westerberg I."/>
            <person name="Brannstrom I.O."/>
            <person name="Guillou S."/>
            <person name="Cros-Aarteil S."/>
            <person name="Calhoun S."/>
            <person name="Haridas S."/>
            <person name="Kuo A."/>
            <person name="Mondo S."/>
            <person name="Pangilinan J."/>
            <person name="Riley R."/>
            <person name="Labutti K."/>
            <person name="Andreopoulos B."/>
            <person name="Lipzen A."/>
            <person name="Chen C."/>
            <person name="Yanf M."/>
            <person name="Daum C."/>
            <person name="Ng V."/>
            <person name="Clum A."/>
            <person name="Ohm R."/>
            <person name="Martin F."/>
            <person name="Silar P."/>
            <person name="Natvig D."/>
            <person name="Lalanne C."/>
            <person name="Gautier V."/>
            <person name="Ament-Velasquez S.L."/>
            <person name="Kruys A."/>
            <person name="Hutchinson M.I."/>
            <person name="Powell A.J."/>
            <person name="Barry K."/>
            <person name="Miller A.N."/>
            <person name="Grigoriev I.V."/>
            <person name="Debuchy R."/>
            <person name="Gladieux P."/>
            <person name="Thoren M.H."/>
            <person name="Johannesson H."/>
        </authorList>
    </citation>
    <scope>NUCLEOTIDE SEQUENCE</scope>
    <source>
        <strain evidence="1">CBS 731.68</strain>
    </source>
</reference>
<protein>
    <submittedName>
        <fullName evidence="1">Uncharacterized protein</fullName>
    </submittedName>
</protein>
<name>A0AAN6U8P9_9PEZI</name>